<dbReference type="Pfam" id="PF08011">
    <property type="entry name" value="PDDEXK_9"/>
    <property type="match status" value="1"/>
</dbReference>
<feature type="domain" description="AAA-ATPase-like" evidence="1">
    <location>
        <begin position="8"/>
        <end position="212"/>
    </location>
</feature>
<evidence type="ECO:0000313" key="2">
    <source>
        <dbReference type="EMBL" id="EMB23779.1"/>
    </source>
</evidence>
<dbReference type="InterPro" id="IPR012547">
    <property type="entry name" value="PDDEXK_9"/>
</dbReference>
<dbReference type="AlphaFoldDB" id="A0A0F6MR58"/>
<dbReference type="RefSeq" id="WP_002675973.1">
    <property type="nucleotide sequence ID" value="NZ_CM001797.1"/>
</dbReference>
<dbReference type="PANTHER" id="PTHR34825:SF1">
    <property type="entry name" value="AAA-ATPASE-LIKE DOMAIN-CONTAINING PROTEIN"/>
    <property type="match status" value="1"/>
</dbReference>
<dbReference type="PATRIC" id="fig|999434.4.peg.956"/>
<name>A0A0F6MR58_TREDN</name>
<protein>
    <recommendedName>
        <fullName evidence="1">AAA-ATPase-like domain-containing protein</fullName>
    </recommendedName>
</protein>
<organism evidence="2">
    <name type="scientific">Treponema denticola OTK</name>
    <dbReference type="NCBI Taxonomy" id="999434"/>
    <lineage>
        <taxon>Bacteria</taxon>
        <taxon>Pseudomonadati</taxon>
        <taxon>Spirochaetota</taxon>
        <taxon>Spirochaetia</taxon>
        <taxon>Spirochaetales</taxon>
        <taxon>Treponemataceae</taxon>
        <taxon>Treponema</taxon>
    </lineage>
</organism>
<dbReference type="Pfam" id="PF09820">
    <property type="entry name" value="AAA-ATPase_like"/>
    <property type="match status" value="1"/>
</dbReference>
<evidence type="ECO:0000259" key="1">
    <source>
        <dbReference type="Pfam" id="PF09820"/>
    </source>
</evidence>
<accession>A0A0F6MR58</accession>
<proteinExistence type="predicted"/>
<dbReference type="InterPro" id="IPR018631">
    <property type="entry name" value="AAA-ATPase-like_dom"/>
</dbReference>
<dbReference type="InterPro" id="IPR027417">
    <property type="entry name" value="P-loop_NTPase"/>
</dbReference>
<reference evidence="2" key="1">
    <citation type="submission" date="2012-01" db="EMBL/GenBank/DDBJ databases">
        <title>The Genome Sequence of Treponema denticola OTK.</title>
        <authorList>
            <consortium name="The Broad Institute Genome Sequencing Platform"/>
            <person name="Earl A."/>
            <person name="Ward D."/>
            <person name="Feldgarden M."/>
            <person name="Gevers D."/>
            <person name="Blanton J.M."/>
            <person name="Fenno C.J."/>
            <person name="Baranova O.V."/>
            <person name="Mathney J."/>
            <person name="Dewhirst F.E."/>
            <person name="Izard J."/>
            <person name="Young S.K."/>
            <person name="Zeng Q."/>
            <person name="Gargeya S."/>
            <person name="Fitzgerald M."/>
            <person name="Haas B."/>
            <person name="Abouelleil A."/>
            <person name="Alvarado L."/>
            <person name="Arachchi H.M."/>
            <person name="Berlin A."/>
            <person name="Chapman S.B."/>
            <person name="Gearin G."/>
            <person name="Goldberg J."/>
            <person name="Griggs A."/>
            <person name="Gujja S."/>
            <person name="Hansen M."/>
            <person name="Heiman D."/>
            <person name="Howarth C."/>
            <person name="Larimer J."/>
            <person name="Lui A."/>
            <person name="MacDonald P.J.P."/>
            <person name="McCowen C."/>
            <person name="Montmayeur A."/>
            <person name="Murphy C."/>
            <person name="Neiman D."/>
            <person name="Pearson M."/>
            <person name="Priest M."/>
            <person name="Roberts A."/>
            <person name="Saif S."/>
            <person name="Shea T."/>
            <person name="Sisk P."/>
            <person name="Stolte C."/>
            <person name="Sykes S."/>
            <person name="Wortman J."/>
            <person name="Nusbaum C."/>
            <person name="Birren B."/>
        </authorList>
    </citation>
    <scope>NUCLEOTIDE SEQUENCE [LARGE SCALE GENOMIC DNA]</scope>
    <source>
        <strain evidence="2">OTK</strain>
    </source>
</reference>
<dbReference type="Proteomes" id="UP000011701">
    <property type="component" value="Chromosome"/>
</dbReference>
<gene>
    <name evidence="2" type="ORF">HMPREF9723_00917</name>
</gene>
<dbReference type="PANTHER" id="PTHR34825">
    <property type="entry name" value="CONSERVED PROTEIN, WITH A WEAK D-GALACTARATE DEHYDRATASE/ALTRONATE HYDROLASE DOMAIN"/>
    <property type="match status" value="1"/>
</dbReference>
<dbReference type="SUPFAM" id="SSF52540">
    <property type="entry name" value="P-loop containing nucleoside triphosphate hydrolases"/>
    <property type="match status" value="1"/>
</dbReference>
<comment type="caution">
    <text evidence="2">The sequence shown here is derived from an EMBL/GenBank/DDBJ whole genome shotgun (WGS) entry which is preliminary data.</text>
</comment>
<sequence>MSTIRKMPIGVQSFEDLRSKGFIYIDKTEFIWQLVDSSKVHFLSRPRRFGKSLLLSTLKAYFLGQKELFKGLAIEKFEEAEKGKREIWQEYPVFYLDFNAESYMDIKSLETVLNTHLSLWEKEYGTEAAETTFASRFAGLIRRSYEKTGKQAVILIDEYDKPLLQTMWKDEALNETYRTILKGFFGVIKSADQYLRFAFLTGVTKFSKVSIFSDLNNLRDLSLLSDYSGICGISQEELEADFNPEIEALAENNSLTYEDALAKLKQRYDGYLFARKGKAMYNPFSLLNVFASREFSSYWFATGTPTFLVEYLKKAYYNIPDLDGNVKMNETGLESYRADAINPLPILFQSGYLTIKDYNDFSRLYRLGFPNDEVRYGFLDNLLPAYTSIRTDKTGLSIWEFYEQIEAGDVDGFMQKMKGIISGIPYDNLTEKDLALREQNYQTAVYLVFALMNQFVHTEVHCATGRADCIVEFQDKVYIFEFKLTSNETAENALKQIKEKGYADKYSGSGKKIIAIGSSFDEEKRTIKDWKTSAIV</sequence>
<dbReference type="EMBL" id="AGDY01000004">
    <property type="protein sequence ID" value="EMB23779.1"/>
    <property type="molecule type" value="Genomic_DNA"/>
</dbReference>
<dbReference type="HOGENOM" id="CLU_021114_0_1_12"/>